<dbReference type="SUPFAM" id="SSF52540">
    <property type="entry name" value="P-loop containing nucleoside triphosphate hydrolases"/>
    <property type="match status" value="1"/>
</dbReference>
<name>A0A6C0E1R8_9ZZZZ</name>
<evidence type="ECO:0000313" key="1">
    <source>
        <dbReference type="EMBL" id="QHT22672.1"/>
    </source>
</evidence>
<reference evidence="1" key="1">
    <citation type="journal article" date="2020" name="Nature">
        <title>Giant virus diversity and host interactions through global metagenomics.</title>
        <authorList>
            <person name="Schulz F."/>
            <person name="Roux S."/>
            <person name="Paez-Espino D."/>
            <person name="Jungbluth S."/>
            <person name="Walsh D.A."/>
            <person name="Denef V.J."/>
            <person name="McMahon K.D."/>
            <person name="Konstantinidis K.T."/>
            <person name="Eloe-Fadrosh E.A."/>
            <person name="Kyrpides N.C."/>
            <person name="Woyke T."/>
        </authorList>
    </citation>
    <scope>NUCLEOTIDE SEQUENCE</scope>
    <source>
        <strain evidence="1">GVMAG-M-3300023179-114</strain>
    </source>
</reference>
<protein>
    <submittedName>
        <fullName evidence="1">Uncharacterized protein</fullName>
    </submittedName>
</protein>
<sequence>MYSIRPLKELTSDKKELVFIHTPKCGGSYVSSILSHLKITNKGHEQAILDKNYIYFTVIRDPVERFESLLNYRLDEKKPRDDWPKHLSYVYDDINIKLDEIISKMTDKEILGFSPYRTINYWIKNVDIIITLDNLPKLLEHFGYTYDISFFKPINVSNKLRGKINQNNKDRLQNIFYDDFKIYNMVINSAF</sequence>
<dbReference type="EMBL" id="MN739720">
    <property type="protein sequence ID" value="QHT22672.1"/>
    <property type="molecule type" value="Genomic_DNA"/>
</dbReference>
<proteinExistence type="predicted"/>
<dbReference type="AlphaFoldDB" id="A0A6C0E1R8"/>
<accession>A0A6C0E1R8</accession>
<dbReference type="InterPro" id="IPR027417">
    <property type="entry name" value="P-loop_NTPase"/>
</dbReference>
<organism evidence="1">
    <name type="scientific">viral metagenome</name>
    <dbReference type="NCBI Taxonomy" id="1070528"/>
    <lineage>
        <taxon>unclassified sequences</taxon>
        <taxon>metagenomes</taxon>
        <taxon>organismal metagenomes</taxon>
    </lineage>
</organism>
<dbReference type="Gene3D" id="3.40.50.300">
    <property type="entry name" value="P-loop containing nucleotide triphosphate hydrolases"/>
    <property type="match status" value="1"/>
</dbReference>